<proteinExistence type="predicted"/>
<evidence type="ECO:0000313" key="1">
    <source>
        <dbReference type="Proteomes" id="UP000515124"/>
    </source>
</evidence>
<keyword evidence="1" id="KW-1185">Reference proteome</keyword>
<dbReference type="RefSeq" id="XP_021826617.1">
    <property type="nucleotide sequence ID" value="XM_021970925.1"/>
</dbReference>
<evidence type="ECO:0000313" key="3">
    <source>
        <dbReference type="RefSeq" id="XP_021826617.1"/>
    </source>
</evidence>
<organism evidence="1 2">
    <name type="scientific">Prunus avium</name>
    <name type="common">Cherry</name>
    <name type="synonym">Cerasus avium</name>
    <dbReference type="NCBI Taxonomy" id="42229"/>
    <lineage>
        <taxon>Eukaryota</taxon>
        <taxon>Viridiplantae</taxon>
        <taxon>Streptophyta</taxon>
        <taxon>Embryophyta</taxon>
        <taxon>Tracheophyta</taxon>
        <taxon>Spermatophyta</taxon>
        <taxon>Magnoliopsida</taxon>
        <taxon>eudicotyledons</taxon>
        <taxon>Gunneridae</taxon>
        <taxon>Pentapetalae</taxon>
        <taxon>rosids</taxon>
        <taxon>fabids</taxon>
        <taxon>Rosales</taxon>
        <taxon>Rosaceae</taxon>
        <taxon>Amygdaloideae</taxon>
        <taxon>Amygdaleae</taxon>
        <taxon>Prunus</taxon>
    </lineage>
</organism>
<dbReference type="GeneID" id="110767400"/>
<protein>
    <submittedName>
        <fullName evidence="2 3">Uncharacterized protein LOC110767400 isoform X1</fullName>
    </submittedName>
</protein>
<gene>
    <name evidence="2 3" type="primary">LOC110767400</name>
</gene>
<sequence length="111" mass="12837">MCHPLVQKDRKFLERVEYWDLGQEATISYHLKCFKRTQKLGKGVFQIPEQEYLATFAVEDAYILSEANEETVRTIVEFVKAPDLFQQIDVISAGSYHKGNLRPIKQSQASK</sequence>
<dbReference type="KEGG" id="pavi:110767400"/>
<dbReference type="AlphaFoldDB" id="A0A6P5THR8"/>
<dbReference type="RefSeq" id="XP_021826616.1">
    <property type="nucleotide sequence ID" value="XM_021970924.1"/>
</dbReference>
<evidence type="ECO:0000313" key="2">
    <source>
        <dbReference type="RefSeq" id="XP_021826616.1"/>
    </source>
</evidence>
<dbReference type="Proteomes" id="UP000515124">
    <property type="component" value="Unplaced"/>
</dbReference>
<accession>A0A6P5THR8</accession>
<reference evidence="2 3" key="1">
    <citation type="submission" date="2025-04" db="UniProtKB">
        <authorList>
            <consortium name="RefSeq"/>
        </authorList>
    </citation>
    <scope>IDENTIFICATION</scope>
</reference>
<name>A0A6P5THR8_PRUAV</name>